<dbReference type="Proteomes" id="UP001527099">
    <property type="component" value="Unassembled WGS sequence"/>
</dbReference>
<proteinExistence type="predicted"/>
<accession>A0ABT4G6L9</accession>
<evidence type="ECO:0000313" key="3">
    <source>
        <dbReference type="Proteomes" id="UP001527099"/>
    </source>
</evidence>
<reference evidence="2 3" key="1">
    <citation type="submission" date="2022-05" db="EMBL/GenBank/DDBJ databases">
        <title>Genome Sequencing of Bee-Associated Microbes.</title>
        <authorList>
            <person name="Dunlap C."/>
        </authorList>
    </citation>
    <scope>NUCLEOTIDE SEQUENCE [LARGE SCALE GENOMIC DNA]</scope>
    <source>
        <strain evidence="2 3">NRRL B-14421</strain>
    </source>
</reference>
<organism evidence="2 3">
    <name type="scientific">Paenibacillus alginolyticus</name>
    <dbReference type="NCBI Taxonomy" id="59839"/>
    <lineage>
        <taxon>Bacteria</taxon>
        <taxon>Bacillati</taxon>
        <taxon>Bacillota</taxon>
        <taxon>Bacilli</taxon>
        <taxon>Bacillales</taxon>
        <taxon>Paenibacillaceae</taxon>
        <taxon>Paenibacillus</taxon>
    </lineage>
</organism>
<evidence type="ECO:0000259" key="1">
    <source>
        <dbReference type="PROSITE" id="PS50943"/>
    </source>
</evidence>
<dbReference type="PROSITE" id="PS50943">
    <property type="entry name" value="HTH_CROC1"/>
    <property type="match status" value="1"/>
</dbReference>
<keyword evidence="3" id="KW-1185">Reference proteome</keyword>
<feature type="domain" description="HTH cro/C1-type" evidence="1">
    <location>
        <begin position="1"/>
        <end position="27"/>
    </location>
</feature>
<dbReference type="Gene3D" id="1.10.260.40">
    <property type="entry name" value="lambda repressor-like DNA-binding domains"/>
    <property type="match status" value="1"/>
</dbReference>
<dbReference type="EMBL" id="JAMDMX010000003">
    <property type="protein sequence ID" value="MCY9691794.1"/>
    <property type="molecule type" value="Genomic_DNA"/>
</dbReference>
<comment type="caution">
    <text evidence="2">The sequence shown here is derived from an EMBL/GenBank/DDBJ whole genome shotgun (WGS) entry which is preliminary data.</text>
</comment>
<evidence type="ECO:0000313" key="2">
    <source>
        <dbReference type="EMBL" id="MCY9691794.1"/>
    </source>
</evidence>
<dbReference type="InterPro" id="IPR001387">
    <property type="entry name" value="Cro/C1-type_HTH"/>
</dbReference>
<name>A0ABT4G6L9_9BACL</name>
<dbReference type="InterPro" id="IPR010982">
    <property type="entry name" value="Lambda_DNA-bd_dom_sf"/>
</dbReference>
<gene>
    <name evidence="2" type="ORF">M5X19_02465</name>
</gene>
<protein>
    <recommendedName>
        <fullName evidence="1">HTH cro/C1-type domain-containing protein</fullName>
    </recommendedName>
</protein>
<sequence length="77" mass="8873">MEKGKSKPSADTLQALRRAYRLDINLLLDEDASKDIKLTDGWSLSPTEVTLISQFRLLSSIKQKEIMDFLDYKITRI</sequence>